<sequence length="144" mass="15640">MIGAKVPAANIVADVKRAANINNADSPVAKAQHRLRDLLHLHVDSVAASRPGSNPAQKALVVHHDPETDGSLSTEVHEGEFDVVKKHTEAKKWEELDKHEQRRWKEKLADAGMWTIEEGETILKGIFFSEAGALVGRVAAGVIG</sequence>
<name>A0ABR3S2C3_9PLEO</name>
<evidence type="ECO:0000313" key="1">
    <source>
        <dbReference type="EMBL" id="KAL1610454.1"/>
    </source>
</evidence>
<evidence type="ECO:0000313" key="2">
    <source>
        <dbReference type="Proteomes" id="UP001521785"/>
    </source>
</evidence>
<keyword evidence="2" id="KW-1185">Reference proteome</keyword>
<accession>A0ABR3S2C3</accession>
<reference evidence="1 2" key="1">
    <citation type="submission" date="2024-02" db="EMBL/GenBank/DDBJ databases">
        <title>De novo assembly and annotation of 12 fungi associated with fruit tree decline syndrome in Ontario, Canada.</title>
        <authorList>
            <person name="Sulman M."/>
            <person name="Ellouze W."/>
            <person name="Ilyukhin E."/>
        </authorList>
    </citation>
    <scope>NUCLEOTIDE SEQUENCE [LARGE SCALE GENOMIC DNA]</scope>
    <source>
        <strain evidence="1 2">M42-189</strain>
    </source>
</reference>
<dbReference type="EMBL" id="JAKJXO020000002">
    <property type="protein sequence ID" value="KAL1610454.1"/>
    <property type="molecule type" value="Genomic_DNA"/>
</dbReference>
<protein>
    <submittedName>
        <fullName evidence="1">Uncharacterized protein</fullName>
    </submittedName>
</protein>
<organism evidence="1 2">
    <name type="scientific">Paraconiothyrium brasiliense</name>
    <dbReference type="NCBI Taxonomy" id="300254"/>
    <lineage>
        <taxon>Eukaryota</taxon>
        <taxon>Fungi</taxon>
        <taxon>Dikarya</taxon>
        <taxon>Ascomycota</taxon>
        <taxon>Pezizomycotina</taxon>
        <taxon>Dothideomycetes</taxon>
        <taxon>Pleosporomycetidae</taxon>
        <taxon>Pleosporales</taxon>
        <taxon>Massarineae</taxon>
        <taxon>Didymosphaeriaceae</taxon>
        <taxon>Paraconiothyrium</taxon>
    </lineage>
</organism>
<gene>
    <name evidence="1" type="ORF">SLS60_002122</name>
</gene>
<proteinExistence type="predicted"/>
<comment type="caution">
    <text evidence="1">The sequence shown here is derived from an EMBL/GenBank/DDBJ whole genome shotgun (WGS) entry which is preliminary data.</text>
</comment>
<dbReference type="Proteomes" id="UP001521785">
    <property type="component" value="Unassembled WGS sequence"/>
</dbReference>